<feature type="region of interest" description="Disordered" evidence="1">
    <location>
        <begin position="102"/>
        <end position="128"/>
    </location>
</feature>
<reference evidence="2" key="1">
    <citation type="journal article" date="2020" name="Stud. Mycol.">
        <title>101 Dothideomycetes genomes: a test case for predicting lifestyles and emergence of pathogens.</title>
        <authorList>
            <person name="Haridas S."/>
            <person name="Albert R."/>
            <person name="Binder M."/>
            <person name="Bloem J."/>
            <person name="Labutti K."/>
            <person name="Salamov A."/>
            <person name="Andreopoulos B."/>
            <person name="Baker S."/>
            <person name="Barry K."/>
            <person name="Bills G."/>
            <person name="Bluhm B."/>
            <person name="Cannon C."/>
            <person name="Castanera R."/>
            <person name="Culley D."/>
            <person name="Daum C."/>
            <person name="Ezra D."/>
            <person name="Gonzalez J."/>
            <person name="Henrissat B."/>
            <person name="Kuo A."/>
            <person name="Liang C."/>
            <person name="Lipzen A."/>
            <person name="Lutzoni F."/>
            <person name="Magnuson J."/>
            <person name="Mondo S."/>
            <person name="Nolan M."/>
            <person name="Ohm R."/>
            <person name="Pangilinan J."/>
            <person name="Park H.-J."/>
            <person name="Ramirez L."/>
            <person name="Alfaro M."/>
            <person name="Sun H."/>
            <person name="Tritt A."/>
            <person name="Yoshinaga Y."/>
            <person name="Zwiers L.-H."/>
            <person name="Turgeon B."/>
            <person name="Goodwin S."/>
            <person name="Spatafora J."/>
            <person name="Crous P."/>
            <person name="Grigoriev I."/>
        </authorList>
    </citation>
    <scope>NUCLEOTIDE SEQUENCE</scope>
    <source>
        <strain evidence="2">CBS 207.26</strain>
    </source>
</reference>
<name>A0A6A6EGS0_9PEZI</name>
<organism evidence="2 3">
    <name type="scientific">Zopfia rhizophila CBS 207.26</name>
    <dbReference type="NCBI Taxonomy" id="1314779"/>
    <lineage>
        <taxon>Eukaryota</taxon>
        <taxon>Fungi</taxon>
        <taxon>Dikarya</taxon>
        <taxon>Ascomycota</taxon>
        <taxon>Pezizomycotina</taxon>
        <taxon>Dothideomycetes</taxon>
        <taxon>Dothideomycetes incertae sedis</taxon>
        <taxon>Zopfiaceae</taxon>
        <taxon>Zopfia</taxon>
    </lineage>
</organism>
<feature type="compositionally biased region" description="Basic and acidic residues" evidence="1">
    <location>
        <begin position="1"/>
        <end position="10"/>
    </location>
</feature>
<evidence type="ECO:0000313" key="2">
    <source>
        <dbReference type="EMBL" id="KAF2189749.1"/>
    </source>
</evidence>
<feature type="compositionally biased region" description="Polar residues" evidence="1">
    <location>
        <begin position="62"/>
        <end position="75"/>
    </location>
</feature>
<evidence type="ECO:0000313" key="3">
    <source>
        <dbReference type="Proteomes" id="UP000800200"/>
    </source>
</evidence>
<sequence length="178" mass="19738">MPHAHSDRSYNHNRQHCDSNGYSQAPSSAGTSRTAPNHNHAQSSHSASSQSSQQYAYLLPHSSTQGPTQQQNNQYWHPVPRSWQTENPEAWRATLQEALNYPSTSNSNYIPTNHHHQTHQANPHQQQANSLSSSNLQQLNAATAATSNIAMWMNESQRDGAWDGAGWVLMEEGRGGNS</sequence>
<protein>
    <submittedName>
        <fullName evidence="2">Uncharacterized protein</fullName>
    </submittedName>
</protein>
<feature type="region of interest" description="Disordered" evidence="1">
    <location>
        <begin position="62"/>
        <end position="81"/>
    </location>
</feature>
<feature type="compositionally biased region" description="Low complexity" evidence="1">
    <location>
        <begin position="40"/>
        <end position="53"/>
    </location>
</feature>
<feature type="region of interest" description="Disordered" evidence="1">
    <location>
        <begin position="1"/>
        <end position="53"/>
    </location>
</feature>
<keyword evidence="3" id="KW-1185">Reference proteome</keyword>
<accession>A0A6A6EGS0</accession>
<feature type="compositionally biased region" description="Polar residues" evidence="1">
    <location>
        <begin position="18"/>
        <end position="39"/>
    </location>
</feature>
<dbReference type="Proteomes" id="UP000800200">
    <property type="component" value="Unassembled WGS sequence"/>
</dbReference>
<dbReference type="AlphaFoldDB" id="A0A6A6EGS0"/>
<feature type="compositionally biased region" description="Polar residues" evidence="1">
    <location>
        <begin position="102"/>
        <end position="111"/>
    </location>
</feature>
<gene>
    <name evidence="2" type="ORF">K469DRAFT_747760</name>
</gene>
<dbReference type="EMBL" id="ML994620">
    <property type="protein sequence ID" value="KAF2189749.1"/>
    <property type="molecule type" value="Genomic_DNA"/>
</dbReference>
<proteinExistence type="predicted"/>
<evidence type="ECO:0000256" key="1">
    <source>
        <dbReference type="SAM" id="MobiDB-lite"/>
    </source>
</evidence>